<evidence type="ECO:0000313" key="2">
    <source>
        <dbReference type="Proteomes" id="UP001501682"/>
    </source>
</evidence>
<accession>A0ABP8CW91</accession>
<organism evidence="1 2">
    <name type="scientific">Winogradskyella damuponensis</name>
    <dbReference type="NCBI Taxonomy" id="943939"/>
    <lineage>
        <taxon>Bacteria</taxon>
        <taxon>Pseudomonadati</taxon>
        <taxon>Bacteroidota</taxon>
        <taxon>Flavobacteriia</taxon>
        <taxon>Flavobacteriales</taxon>
        <taxon>Flavobacteriaceae</taxon>
        <taxon>Winogradskyella</taxon>
    </lineage>
</organism>
<evidence type="ECO:0008006" key="3">
    <source>
        <dbReference type="Google" id="ProtNLM"/>
    </source>
</evidence>
<comment type="caution">
    <text evidence="1">The sequence shown here is derived from an EMBL/GenBank/DDBJ whole genome shotgun (WGS) entry which is preliminary data.</text>
</comment>
<dbReference type="EMBL" id="BAABCB010000019">
    <property type="protein sequence ID" value="GAA4244180.1"/>
    <property type="molecule type" value="Genomic_DNA"/>
</dbReference>
<sequence>MFLFPYALIAQNSSPFIEITDSQGIDDILVDCDYPVDANRCFSLEANYTIISETTSYEVTSIPFNTLTGLTNETTVNIHGDDKWSAVLPIPFDFCFYTEGYNELLIGDNGIISFNSNAALADSPFFAGTIPNTSMPTNAIFGTYHDLTNDNNVFGCTDDPNTPQNECGEIKTYTTGTAPTRAFVISYENLNHFNCETSRSTSQIVLYEGSNVIEVYVKEKPINCETSPSASYRKNALIGIQNIDGTIATTPPDRNTSIWAATNEAWRFSPNGVPVTSVQWRDENNNLISTGDQITICPEQSTNYTATVIYDMCVGPDIILQDNIDIEIDLLYPVAIDNEIVVCDINSIGTEIIDLTTYEPIMIGTQTGLILSYHNSLADAQTETAPISNPNAYVLTNPTETIFVRLQRGIGCFDVGTLLINLEEIATSELSEITLCDTANDNSETITLSNYTNQIIGTQTGVNISYHLTQNDADNNINPITNFTAANGDSFFVRLTLQPESNCPNVEEININLLPVPIVAPIEVTLCSNIAIYDLTQHEPDVQANNTEILNFSYHLYQSWALNNTNPFDPLHATNPIDPEYYVLNGITRIWVRSYTSSGCVEVFNIDFIYIEGVTVQNDTQVSSGTIFDLTNSVTDMVADLTGITYQFYDTLIGAQTQNPLSLISDPENFAVTNPDTEVFVVFTNTSSGCITIGDIQLETVSFNGTANGSFQVCDSANDIEELVILGNYDSDLIVGYDNAQYMEVTYHLLQTEADTNTNPITEINITTLTTIYARIALVFEGIEIDFTVEEVTLDFQPTILLTPVTAIICDEYYNNQEIHDITQYETQITPATGATFSYEYTNGTAINNPTTFNVIGPTQVIHVLVTTPDGCTTETTITITFHPAITTATATIEACDADNNNEELFNLNDALPNVNANHTSYTNTYYHTLLEAQVGNPTTEIANPSAYFVTSNTAVYVRLYDAVTTCYATARINLSIIPVPEIISNTIIVCDFENDTLENNVDLSQFNSEILGSQTGVNLTYYNSLANANSFTNPITTATITDTTTLFVNLEAADNCITTGEINFNLQTAPIVNNISVTVCDNFTDGQEYYNLTLSNPDIISDPLNHNFRYFTSEINAINNSNPISSNYLITTVPQTIYARVRNLATDCFSIAEIDLDFTFPITVQDTELSECDDDFNLTEEFDLTMAIPNMLADTTGLDITYYSDEVAAQTANPSFLILTPENHNTASETDNVFVRFDNAATGCFSIGKVVLKALATPKLVDSHYAICDTDFDGLYTLDLEDLNPLIIQDQTGLVFTYYTNLVDAEAENNEIVNTSNYAIPNDNHTIYTRVVNPFGCMSIATVNISIKTSATVDVVTDVLEACDNDLNTYAFFDLTTFESQLTTEPGATFRYYNTENDANLEQNEILNPTTHENINPNSQTIFVRVSAPNKCDNITSFDIETIHITPPTLTEATFCAGTSVILDVGPDYVSYNWSTSENTQSIEVDTSGTYSVTLIDSNGCTDTFNVVVTELPLPEVITTTITECDYTGISDGFMAFNLHDYDNQLTNNNTNVTTHFYLSQNDLNADINEQNSTFTNTTNPQTLFVKVIDNTTQCFNTTELTLNSSFIAVSPNTYAICDTDFDGNYTFNLSELNNLVVADVTGLTFKYYTSQTNAETQNAPITGDYTIPHNNHDVFVRVENSLGCSYITSVLVSHRADAIVNNVSAVLKACDDDLDTFTNFDLTTFENIVSTETGAIYRYYNSQLDAMFEQNEILNPTTHQNITPNSQTIFVRVSVLGKCDNITSFDIETIHITPPALTEATFCAGTSVILDVGPDYVSYNWSTSENTQSIEVSTAGIYNITLIDSNGCTDTFSIEVTELPLPEAYDLDILLCDDYGTNDGFMYFNLHDYDDQLTGNNTNVSTYFFLSQTDLETNVNIQNSTFINSLNPQTLFVKIEDNTTHCYNVAQLTLETSFIHSNTVMLELCDELGSEDGLNTFDLSLANATIISGLPSDTEVIYYKTYNDAELQQNPLNLTYTNTEPYFQTIFSRVENDFGCFSIEDVTLIVHPLPDLKSDETVIYCLNSYPSTITLYGGIIGDSPSNYYYDWSTGENTSTIQVNEIGVYAVTVTDTDGCSKSRSITVVPSNSATIERIDIVDASEINTITVYVDGEGDYEYALDDEYGIYQDSNIFTNVQGGLHTVYVRDKNECGIVSETISVISIPKFFTPNNDTDNEYWIPGGMSRHFQNNATLHIYNRYGKLLIQLDPFGVGWDGLYNGNVLPTSDYWYTLEFTENFSGKHRVLQGHFTLKR</sequence>
<dbReference type="NCBIfam" id="TIGR04131">
    <property type="entry name" value="Bac_Flav_CTERM"/>
    <property type="match status" value="1"/>
</dbReference>
<evidence type="ECO:0000313" key="1">
    <source>
        <dbReference type="EMBL" id="GAA4244180.1"/>
    </source>
</evidence>
<reference evidence="2" key="1">
    <citation type="journal article" date="2019" name="Int. J. Syst. Evol. Microbiol.">
        <title>The Global Catalogue of Microorganisms (GCM) 10K type strain sequencing project: providing services to taxonomists for standard genome sequencing and annotation.</title>
        <authorList>
            <consortium name="The Broad Institute Genomics Platform"/>
            <consortium name="The Broad Institute Genome Sequencing Center for Infectious Disease"/>
            <person name="Wu L."/>
            <person name="Ma J."/>
        </authorList>
    </citation>
    <scope>NUCLEOTIDE SEQUENCE [LARGE SCALE GENOMIC DNA]</scope>
    <source>
        <strain evidence="2">JCM 17633</strain>
    </source>
</reference>
<proteinExistence type="predicted"/>
<dbReference type="InterPro" id="IPR026341">
    <property type="entry name" value="T9SS_type_B"/>
</dbReference>
<gene>
    <name evidence="1" type="ORF">GCM10022292_21710</name>
</gene>
<name>A0ABP8CW91_9FLAO</name>
<protein>
    <recommendedName>
        <fullName evidence="3">Gliding motility-associated C-terminal domain-containing protein</fullName>
    </recommendedName>
</protein>
<keyword evidence="2" id="KW-1185">Reference proteome</keyword>
<dbReference type="Pfam" id="PF13585">
    <property type="entry name" value="CHU_C"/>
    <property type="match status" value="1"/>
</dbReference>
<dbReference type="Proteomes" id="UP001501682">
    <property type="component" value="Unassembled WGS sequence"/>
</dbReference>